<keyword evidence="13" id="KW-1185">Reference proteome</keyword>
<dbReference type="GO" id="GO:0005886">
    <property type="term" value="C:plasma membrane"/>
    <property type="evidence" value="ECO:0007669"/>
    <property type="project" value="UniProtKB-SubCell"/>
</dbReference>
<feature type="transmembrane region" description="Helical" evidence="10">
    <location>
        <begin position="277"/>
        <end position="297"/>
    </location>
</feature>
<comment type="subunit">
    <text evidence="10">Component of the Sec protein translocase complex. Heterotrimer consisting of SecY, SecE and SecG subunits. The heterotrimers can form oligomers, although 1 heterotrimer is thought to be able to translocate proteins. Interacts with the ribosome. Interacts with SecDF, and other proteins may be involved. Interacts with SecA.</text>
</comment>
<comment type="subcellular location">
    <subcellularLocation>
        <location evidence="10">Cell membrane</location>
        <topology evidence="10">Multi-pass membrane protein</topology>
    </subcellularLocation>
    <subcellularLocation>
        <location evidence="1">Membrane</location>
        <topology evidence="1">Multi-pass membrane protein</topology>
    </subcellularLocation>
</comment>
<protein>
    <recommendedName>
        <fullName evidence="9 10">Protein translocase subunit SecY</fullName>
    </recommendedName>
</protein>
<reference evidence="12 13" key="1">
    <citation type="submission" date="2015-09" db="EMBL/GenBank/DDBJ databases">
        <title>Draft genome sequence of Kouleothrix aurantiaca JCM 19913.</title>
        <authorList>
            <person name="Hemp J."/>
        </authorList>
    </citation>
    <scope>NUCLEOTIDE SEQUENCE [LARGE SCALE GENOMIC DNA]</scope>
    <source>
        <strain evidence="12 13">COM-B</strain>
    </source>
</reference>
<evidence type="ECO:0000256" key="9">
    <source>
        <dbReference type="ARBA" id="ARBA00039733"/>
    </source>
</evidence>
<evidence type="ECO:0000256" key="3">
    <source>
        <dbReference type="ARBA" id="ARBA00022448"/>
    </source>
</evidence>
<dbReference type="NCBIfam" id="TIGR00967">
    <property type="entry name" value="3a0501s007"/>
    <property type="match status" value="1"/>
</dbReference>
<evidence type="ECO:0000256" key="8">
    <source>
        <dbReference type="ARBA" id="ARBA00023136"/>
    </source>
</evidence>
<feature type="transmembrane region" description="Helical" evidence="10">
    <location>
        <begin position="330"/>
        <end position="352"/>
    </location>
</feature>
<accession>A0A0P9DH07</accession>
<feature type="transmembrane region" description="Helical" evidence="10">
    <location>
        <begin position="217"/>
        <end position="240"/>
    </location>
</feature>
<keyword evidence="3 10" id="KW-0813">Transport</keyword>
<dbReference type="GO" id="GO:0065002">
    <property type="term" value="P:intracellular protein transmembrane transport"/>
    <property type="evidence" value="ECO:0007669"/>
    <property type="project" value="UniProtKB-UniRule"/>
</dbReference>
<evidence type="ECO:0000256" key="2">
    <source>
        <dbReference type="ARBA" id="ARBA00005751"/>
    </source>
</evidence>
<dbReference type="GO" id="GO:0043952">
    <property type="term" value="P:protein transport by the Sec complex"/>
    <property type="evidence" value="ECO:0007669"/>
    <property type="project" value="UniProtKB-UniRule"/>
</dbReference>
<dbReference type="GO" id="GO:0006605">
    <property type="term" value="P:protein targeting"/>
    <property type="evidence" value="ECO:0007669"/>
    <property type="project" value="UniProtKB-UniRule"/>
</dbReference>
<dbReference type="InterPro" id="IPR030659">
    <property type="entry name" value="SecY_CS"/>
</dbReference>
<dbReference type="InterPro" id="IPR026593">
    <property type="entry name" value="SecY"/>
</dbReference>
<organism evidence="12 13">
    <name type="scientific">Kouleothrix aurantiaca</name>
    <dbReference type="NCBI Taxonomy" id="186479"/>
    <lineage>
        <taxon>Bacteria</taxon>
        <taxon>Bacillati</taxon>
        <taxon>Chloroflexota</taxon>
        <taxon>Chloroflexia</taxon>
        <taxon>Chloroflexales</taxon>
        <taxon>Roseiflexineae</taxon>
        <taxon>Roseiflexaceae</taxon>
        <taxon>Kouleothrix</taxon>
    </lineage>
</organism>
<dbReference type="Proteomes" id="UP000050509">
    <property type="component" value="Unassembled WGS sequence"/>
</dbReference>
<dbReference type="EMBL" id="LJCR01000016">
    <property type="protein sequence ID" value="KPV54784.1"/>
    <property type="molecule type" value="Genomic_DNA"/>
</dbReference>
<name>A0A0P9DH07_9CHLR</name>
<dbReference type="SUPFAM" id="SSF103491">
    <property type="entry name" value="Preprotein translocase SecY subunit"/>
    <property type="match status" value="1"/>
</dbReference>
<evidence type="ECO:0000256" key="5">
    <source>
        <dbReference type="ARBA" id="ARBA00022927"/>
    </source>
</evidence>
<dbReference type="Gene3D" id="1.10.3370.10">
    <property type="entry name" value="SecY subunit domain"/>
    <property type="match status" value="1"/>
</dbReference>
<dbReference type="HAMAP" id="MF_01465">
    <property type="entry name" value="SecY"/>
    <property type="match status" value="1"/>
</dbReference>
<keyword evidence="6 10" id="KW-1133">Transmembrane helix</keyword>
<keyword evidence="7 10" id="KW-0811">Translocation</keyword>
<dbReference type="PATRIC" id="fig|186479.3.peg.2366"/>
<proteinExistence type="inferred from homology"/>
<evidence type="ECO:0000313" key="13">
    <source>
        <dbReference type="Proteomes" id="UP000050509"/>
    </source>
</evidence>
<keyword evidence="10" id="KW-1003">Cell membrane</keyword>
<dbReference type="PIRSF" id="PIRSF004557">
    <property type="entry name" value="SecY"/>
    <property type="match status" value="1"/>
</dbReference>
<dbReference type="PRINTS" id="PR00303">
    <property type="entry name" value="SECYTRNLCASE"/>
</dbReference>
<keyword evidence="8 10" id="KW-0472">Membrane</keyword>
<evidence type="ECO:0000256" key="4">
    <source>
        <dbReference type="ARBA" id="ARBA00022692"/>
    </source>
</evidence>
<keyword evidence="4 10" id="KW-0812">Transmembrane</keyword>
<dbReference type="PANTHER" id="PTHR10906">
    <property type="entry name" value="SECY/SEC61-ALPHA FAMILY MEMBER"/>
    <property type="match status" value="1"/>
</dbReference>
<evidence type="ECO:0000256" key="10">
    <source>
        <dbReference type="HAMAP-Rule" id="MF_01465"/>
    </source>
</evidence>
<comment type="function">
    <text evidence="10">The central subunit of the protein translocation channel SecYEG. Consists of two halves formed by TMs 1-5 and 6-10. These two domains form a lateral gate at the front which open onto the bilayer between TMs 2 and 7, and are clamped together by SecE at the back. The channel is closed by both a pore ring composed of hydrophobic SecY resides and a short helix (helix 2A) on the extracellular side of the membrane which forms a plug. The plug probably moves laterally to allow the channel to open. The ring and the pore may move independently.</text>
</comment>
<evidence type="ECO:0000256" key="6">
    <source>
        <dbReference type="ARBA" id="ARBA00022989"/>
    </source>
</evidence>
<feature type="transmembrane region" description="Helical" evidence="10">
    <location>
        <begin position="384"/>
        <end position="405"/>
    </location>
</feature>
<dbReference type="InterPro" id="IPR023201">
    <property type="entry name" value="SecY_dom_sf"/>
</dbReference>
<dbReference type="AlphaFoldDB" id="A0A0P9DH07"/>
<dbReference type="InterPro" id="IPR002208">
    <property type="entry name" value="SecY/SEC61-alpha"/>
</dbReference>
<feature type="transmembrane region" description="Helical" evidence="10">
    <location>
        <begin position="156"/>
        <end position="176"/>
    </location>
</feature>
<feature type="transmembrane region" description="Helical" evidence="10">
    <location>
        <begin position="56"/>
        <end position="82"/>
    </location>
</feature>
<feature type="transmembrane region" description="Helical" evidence="10">
    <location>
        <begin position="188"/>
        <end position="205"/>
    </location>
</feature>
<dbReference type="FunFam" id="1.10.3370.10:FF:000001">
    <property type="entry name" value="Preprotein translocase subunit SecY"/>
    <property type="match status" value="1"/>
</dbReference>
<keyword evidence="5 10" id="KW-0653">Protein transport</keyword>
<feature type="transmembrane region" description="Helical" evidence="10">
    <location>
        <begin position="18"/>
        <end position="36"/>
    </location>
</feature>
<comment type="similarity">
    <text evidence="2 10 11">Belongs to the SecY/SEC61-alpha family.</text>
</comment>
<sequence>MLQSVLRALQLPDLRRRIIFTLLMLLVFRFIAHIPVPNIDPSALATLQQALRDNQLAALLNIFAGGALQNLSVAAMGVYPYITAQIIVQLLTPLIPALENLQKEGEQGRMRINRITFWATVPMAYLQAYGQTLTIVRGVSGGSAVFRSEFNIFSNFFPTFTIITAMVAGTMLLVWLGEQIQERGIGNGISMIIFAGIVSRLPSLISQAFTTGSLGDVTTIIGLIAFLVIGLFTIVGIVLVQEGQRRVPVQYAKRVRGNRVYGGQNSHIPLKVNMSGMIPLIFAQSIIIFPGTIASYGCPEQVAPEGSSFLKQAACWTYQTFSPQFGRGTLIYSLLLFLLVVGFTYFYTMVIFNQQNIPDSLQRNGGFIPGIRPGKRTEEYLSKVVYRITLVGAFFLGLVAILPFLTQQITGVQIGLSATALLIVVGVAIDTMRQLEAQLVMRNYEGFITR</sequence>
<evidence type="ECO:0000256" key="11">
    <source>
        <dbReference type="RuleBase" id="RU004349"/>
    </source>
</evidence>
<evidence type="ECO:0000256" key="1">
    <source>
        <dbReference type="ARBA" id="ARBA00004141"/>
    </source>
</evidence>
<feature type="transmembrane region" description="Helical" evidence="10">
    <location>
        <begin position="411"/>
        <end position="432"/>
    </location>
</feature>
<dbReference type="Pfam" id="PF00344">
    <property type="entry name" value="SecY"/>
    <property type="match status" value="1"/>
</dbReference>
<gene>
    <name evidence="10" type="primary">secY</name>
    <name evidence="12" type="ORF">SE17_01630</name>
</gene>
<feature type="transmembrane region" description="Helical" evidence="10">
    <location>
        <begin position="115"/>
        <end position="136"/>
    </location>
</feature>
<comment type="caution">
    <text evidence="12">The sequence shown here is derived from an EMBL/GenBank/DDBJ whole genome shotgun (WGS) entry which is preliminary data.</text>
</comment>
<dbReference type="PROSITE" id="PS00755">
    <property type="entry name" value="SECY_1"/>
    <property type="match status" value="1"/>
</dbReference>
<evidence type="ECO:0000256" key="7">
    <source>
        <dbReference type="ARBA" id="ARBA00023010"/>
    </source>
</evidence>
<evidence type="ECO:0000313" key="12">
    <source>
        <dbReference type="EMBL" id="KPV54784.1"/>
    </source>
</evidence>